<feature type="transmembrane region" description="Helical" evidence="1">
    <location>
        <begin position="12"/>
        <end position="34"/>
    </location>
</feature>
<dbReference type="OrthoDB" id="6372935at2759"/>
<keyword evidence="1" id="KW-1133">Transmembrane helix</keyword>
<keyword evidence="3" id="KW-1185">Reference proteome</keyword>
<dbReference type="KEGG" id="clec:106666137"/>
<protein>
    <submittedName>
        <fullName evidence="2">Uncharacterized protein</fullName>
    </submittedName>
</protein>
<dbReference type="AlphaFoldDB" id="A0A8I6RR20"/>
<evidence type="ECO:0000313" key="3">
    <source>
        <dbReference type="Proteomes" id="UP000494040"/>
    </source>
</evidence>
<evidence type="ECO:0000313" key="2">
    <source>
        <dbReference type="EnsemblMetazoa" id="XP_014248559.1"/>
    </source>
</evidence>
<keyword evidence="1" id="KW-0812">Transmembrane</keyword>
<accession>A0A8I6RR20</accession>
<dbReference type="Proteomes" id="UP000494040">
    <property type="component" value="Unassembled WGS sequence"/>
</dbReference>
<organism evidence="2 3">
    <name type="scientific">Cimex lectularius</name>
    <name type="common">Bed bug</name>
    <name type="synonym">Acanthia lectularia</name>
    <dbReference type="NCBI Taxonomy" id="79782"/>
    <lineage>
        <taxon>Eukaryota</taxon>
        <taxon>Metazoa</taxon>
        <taxon>Ecdysozoa</taxon>
        <taxon>Arthropoda</taxon>
        <taxon>Hexapoda</taxon>
        <taxon>Insecta</taxon>
        <taxon>Pterygota</taxon>
        <taxon>Neoptera</taxon>
        <taxon>Paraneoptera</taxon>
        <taxon>Hemiptera</taxon>
        <taxon>Heteroptera</taxon>
        <taxon>Panheteroptera</taxon>
        <taxon>Cimicomorpha</taxon>
        <taxon>Cimicidae</taxon>
        <taxon>Cimex</taxon>
    </lineage>
</organism>
<reference evidence="2" key="1">
    <citation type="submission" date="2022-01" db="UniProtKB">
        <authorList>
            <consortium name="EnsemblMetazoa"/>
        </authorList>
    </citation>
    <scope>IDENTIFICATION</scope>
</reference>
<dbReference type="GeneID" id="106666137"/>
<evidence type="ECO:0000256" key="1">
    <source>
        <dbReference type="SAM" id="Phobius"/>
    </source>
</evidence>
<dbReference type="RefSeq" id="XP_014248559.1">
    <property type="nucleotide sequence ID" value="XM_014393073.2"/>
</dbReference>
<dbReference type="EnsemblMetazoa" id="XM_014393073.2">
    <property type="protein sequence ID" value="XP_014248559.1"/>
    <property type="gene ID" value="LOC106666137"/>
</dbReference>
<sequence>MQLGEKRSLGKWWLCAGFSGLLFTSAFIAATLYLGSRDPALRPRFRHVSSRATVKPTPTSTPADRLELGPDPMTYEELYPLKRNPVKKKSEAVYPADWPREMARPVVVDPQDIGDDFSLPGIQPQPPPFRYIKDYEDSEVEYENPMFTYLQKRLKDIYDLVGSRKAVNADWLDLLRTVNESIYKSNATIIMEKLKTMYYNTSAPEIPMSSLIYPNRQTLLSNSSSLVSFGLLAIDLFLLHNVQQIAFTEEDALGDRLQKDPEVVALNALFLPPDRLGKSSRSREELESQGMIQEVLEFLLGVMRAVGNLGKAYAKSTSPEEKRSNEPSPLDCIWTLYCRNLDKTAKLDGPYGFLAKMNSLGLRLMMGEFPVEQALEKLFTEFTRGWGHLNCHKLFPRCSADEARHVVMETALGDNRI</sequence>
<keyword evidence="1" id="KW-0472">Membrane</keyword>
<proteinExistence type="predicted"/>
<name>A0A8I6RR20_CIMLE</name>